<dbReference type="InterPro" id="IPR003877">
    <property type="entry name" value="SPRY_dom"/>
</dbReference>
<dbReference type="SUPFAM" id="SSF49899">
    <property type="entry name" value="Concanavalin A-like lectins/glucanases"/>
    <property type="match status" value="1"/>
</dbReference>
<dbReference type="eggNOG" id="KOG1426">
    <property type="taxonomic scope" value="Eukaryota"/>
</dbReference>
<dbReference type="InterPro" id="IPR050672">
    <property type="entry name" value="FBXO45-Fsn/SPSB_families"/>
</dbReference>
<feature type="domain" description="B30.2/SPRY" evidence="1">
    <location>
        <begin position="1"/>
        <end position="151"/>
    </location>
</feature>
<reference evidence="2 3" key="1">
    <citation type="journal article" date="2007" name="Science">
        <title>Sea anemone genome reveals ancestral eumetazoan gene repertoire and genomic organization.</title>
        <authorList>
            <person name="Putnam N.H."/>
            <person name="Srivastava M."/>
            <person name="Hellsten U."/>
            <person name="Dirks B."/>
            <person name="Chapman J."/>
            <person name="Salamov A."/>
            <person name="Terry A."/>
            <person name="Shapiro H."/>
            <person name="Lindquist E."/>
            <person name="Kapitonov V.V."/>
            <person name="Jurka J."/>
            <person name="Genikhovich G."/>
            <person name="Grigoriev I.V."/>
            <person name="Lucas S.M."/>
            <person name="Steele R.E."/>
            <person name="Finnerty J.R."/>
            <person name="Technau U."/>
            <person name="Martindale M.Q."/>
            <person name="Rokhsar D.S."/>
        </authorList>
    </citation>
    <scope>NUCLEOTIDE SEQUENCE [LARGE SCALE GENOMIC DNA]</scope>
    <source>
        <strain evidence="3">CH2 X CH6</strain>
    </source>
</reference>
<dbReference type="HOGENOM" id="CLU_797602_0_0_1"/>
<dbReference type="InterPro" id="IPR043136">
    <property type="entry name" value="B30.2/SPRY_sf"/>
</dbReference>
<dbReference type="SMART" id="SM00449">
    <property type="entry name" value="SPRY"/>
    <property type="match status" value="1"/>
</dbReference>
<dbReference type="InterPro" id="IPR001870">
    <property type="entry name" value="B30.2/SPRY"/>
</dbReference>
<accession>A7RSK5</accession>
<keyword evidence="3" id="KW-1185">Reference proteome</keyword>
<dbReference type="GO" id="GO:0043161">
    <property type="term" value="P:proteasome-mediated ubiquitin-dependent protein catabolic process"/>
    <property type="evidence" value="ECO:0000318"/>
    <property type="project" value="GO_Central"/>
</dbReference>
<dbReference type="GO" id="GO:0019005">
    <property type="term" value="C:SCF ubiquitin ligase complex"/>
    <property type="evidence" value="ECO:0000318"/>
    <property type="project" value="GO_Central"/>
</dbReference>
<dbReference type="Pfam" id="PF00622">
    <property type="entry name" value="SPRY"/>
    <property type="match status" value="1"/>
</dbReference>
<dbReference type="AlphaFoldDB" id="A7RSK5"/>
<protein>
    <recommendedName>
        <fullName evidence="1">B30.2/SPRY domain-containing protein</fullName>
    </recommendedName>
</protein>
<dbReference type="PANTHER" id="PTHR12245">
    <property type="entry name" value="SPRY DOMAIN CONTAINING SOCS BOX PROTEIN"/>
    <property type="match status" value="1"/>
</dbReference>
<evidence type="ECO:0000259" key="1">
    <source>
        <dbReference type="PROSITE" id="PS50188"/>
    </source>
</evidence>
<evidence type="ECO:0000313" key="2">
    <source>
        <dbReference type="EMBL" id="EDO45581.1"/>
    </source>
</evidence>
<dbReference type="PhylomeDB" id="A7RSK5"/>
<dbReference type="CDD" id="cd12881">
    <property type="entry name" value="SPRY_HERC1"/>
    <property type="match status" value="1"/>
</dbReference>
<dbReference type="FunFam" id="2.60.120.920:FF:000015">
    <property type="entry name" value="LOW QUALITY PROTEIN: probable E3 ubiquitin-protein ligase HERC1"/>
    <property type="match status" value="1"/>
</dbReference>
<dbReference type="EMBL" id="DS469534">
    <property type="protein sequence ID" value="EDO45581.1"/>
    <property type="molecule type" value="Genomic_DNA"/>
</dbReference>
<dbReference type="PROSITE" id="PS50188">
    <property type="entry name" value="B302_SPRY"/>
    <property type="match status" value="1"/>
</dbReference>
<dbReference type="InterPro" id="IPR035768">
    <property type="entry name" value="SPRY_HERC1"/>
</dbReference>
<organism evidence="2 3">
    <name type="scientific">Nematostella vectensis</name>
    <name type="common">Starlet sea anemone</name>
    <dbReference type="NCBI Taxonomy" id="45351"/>
    <lineage>
        <taxon>Eukaryota</taxon>
        <taxon>Metazoa</taxon>
        <taxon>Cnidaria</taxon>
        <taxon>Anthozoa</taxon>
        <taxon>Hexacorallia</taxon>
        <taxon>Actiniaria</taxon>
        <taxon>Edwardsiidae</taxon>
        <taxon>Nematostella</taxon>
    </lineage>
</organism>
<dbReference type="InParanoid" id="A7RSK5"/>
<dbReference type="PANTHER" id="PTHR12245:SF13">
    <property type="entry name" value="B30.2_SPRY DOMAIN-CONTAINING PROTEIN"/>
    <property type="match status" value="1"/>
</dbReference>
<dbReference type="OMA" id="ITISGMW"/>
<feature type="non-terminal residue" evidence="2">
    <location>
        <position position="1"/>
    </location>
</feature>
<name>A7RSK5_NEMVE</name>
<dbReference type="STRING" id="45351.A7RSK5"/>
<dbReference type="InterPro" id="IPR013320">
    <property type="entry name" value="ConA-like_dom_sf"/>
</dbReference>
<dbReference type="Gene3D" id="2.60.120.920">
    <property type="match status" value="1"/>
</dbReference>
<gene>
    <name evidence="2" type="ORF">NEMVEDRAFT_v1g91826</name>
</gene>
<proteinExistence type="predicted"/>
<evidence type="ECO:0000313" key="3">
    <source>
        <dbReference type="Proteomes" id="UP000001593"/>
    </source>
</evidence>
<dbReference type="Proteomes" id="UP000001593">
    <property type="component" value="Unassembled WGS sequence"/>
</dbReference>
<sequence length="311" mass="34272">VVSKGEGMLVHSSARRGYGLAGVGIKSGLYEWKFHIAKENRGNEGTCVGVARYPITDDSHRSSPDMWLYRAYSGNLYHNGEQNLTLSGYTQGDFLTCVLDMEARTLAFGKNGEEPRVAFEGIDATEVYPCVMFYSNTPGEKVTIKDMCMKSAPRDLFPGSPLCAPLPAVLSEALVSLVRALHRRPNWETDINLCILEGLQSIKYSVETGREGIEEERDDVRVSHGNLNSMDIFKSMLTFITLTARYTNLCYTVWPALAVMGGVDSGLRVGGRCTAKHSSKEGTILGVANEGSKMVKVQWDDCEAPVRCVHR</sequence>